<dbReference type="eggNOG" id="COG0685">
    <property type="taxonomic scope" value="Bacteria"/>
</dbReference>
<dbReference type="STRING" id="479431.Namu_3198"/>
<evidence type="ECO:0000256" key="10">
    <source>
        <dbReference type="ARBA" id="ARBA00034478"/>
    </source>
</evidence>
<keyword evidence="9" id="KW-0486">Methionine biosynthesis</keyword>
<evidence type="ECO:0000256" key="5">
    <source>
        <dbReference type="ARBA" id="ARBA00022630"/>
    </source>
</evidence>
<comment type="pathway">
    <text evidence="2 12">One-carbon metabolism; tetrahydrofolate interconversion.</text>
</comment>
<dbReference type="GO" id="GO:0071949">
    <property type="term" value="F:FAD binding"/>
    <property type="evidence" value="ECO:0007669"/>
    <property type="project" value="TreeGrafter"/>
</dbReference>
<dbReference type="CDD" id="cd00537">
    <property type="entry name" value="MTHFR"/>
    <property type="match status" value="1"/>
</dbReference>
<dbReference type="GO" id="GO:0035999">
    <property type="term" value="P:tetrahydrofolate interconversion"/>
    <property type="evidence" value="ECO:0007669"/>
    <property type="project" value="UniProtKB-UniPathway"/>
</dbReference>
<dbReference type="NCBIfam" id="TIGR00676">
    <property type="entry name" value="fadh2"/>
    <property type="match status" value="1"/>
</dbReference>
<dbReference type="Gene3D" id="3.20.20.220">
    <property type="match status" value="1"/>
</dbReference>
<comment type="similarity">
    <text evidence="3 12">Belongs to the methylenetetrahydrofolate reductase family.</text>
</comment>
<dbReference type="EC" id="1.5.1.54" evidence="12"/>
<dbReference type="Pfam" id="PF02219">
    <property type="entry name" value="MTHFR"/>
    <property type="match status" value="1"/>
</dbReference>
<dbReference type="InterPro" id="IPR003171">
    <property type="entry name" value="Mehydrof_redctse-like"/>
</dbReference>
<dbReference type="UniPathway" id="UPA00193"/>
<dbReference type="Proteomes" id="UP000002218">
    <property type="component" value="Chromosome"/>
</dbReference>
<name>C8XCS7_NAKMY</name>
<evidence type="ECO:0000256" key="7">
    <source>
        <dbReference type="ARBA" id="ARBA00023002"/>
    </source>
</evidence>
<comment type="cofactor">
    <cofactor evidence="1 12">
        <name>FAD</name>
        <dbReference type="ChEBI" id="CHEBI:57692"/>
    </cofactor>
</comment>
<keyword evidence="14" id="KW-1185">Reference proteome</keyword>
<comment type="pathway">
    <text evidence="10">Amino-acid biosynthesis; L-methionine biosynthesis via de novo pathway.</text>
</comment>
<evidence type="ECO:0000256" key="1">
    <source>
        <dbReference type="ARBA" id="ARBA00001974"/>
    </source>
</evidence>
<dbReference type="KEGG" id="nml:Namu_3198"/>
<dbReference type="InParanoid" id="C8XCS7"/>
<evidence type="ECO:0000256" key="9">
    <source>
        <dbReference type="ARBA" id="ARBA00023167"/>
    </source>
</evidence>
<evidence type="ECO:0000313" key="14">
    <source>
        <dbReference type="Proteomes" id="UP000002218"/>
    </source>
</evidence>
<dbReference type="AlphaFoldDB" id="C8XCS7"/>
<dbReference type="RefSeq" id="WP_015748398.1">
    <property type="nucleotide sequence ID" value="NC_013235.1"/>
</dbReference>
<dbReference type="PANTHER" id="PTHR45754">
    <property type="entry name" value="METHYLENETETRAHYDROFOLATE REDUCTASE"/>
    <property type="match status" value="1"/>
</dbReference>
<reference evidence="14" key="1">
    <citation type="submission" date="2009-09" db="EMBL/GenBank/DDBJ databases">
        <title>The complete genome of Nakamurella multipartita DSM 44233.</title>
        <authorList>
            <consortium name="US DOE Joint Genome Institute (JGI-PGF)"/>
            <person name="Lucas S."/>
            <person name="Copeland A."/>
            <person name="Lapidus A."/>
            <person name="Glavina del Rio T."/>
            <person name="Dalin E."/>
            <person name="Tice H."/>
            <person name="Bruce D."/>
            <person name="Goodwin L."/>
            <person name="Pitluck S."/>
            <person name="Kyrpides N."/>
            <person name="Mavromatis K."/>
            <person name="Ivanova N."/>
            <person name="Ovchinnikova G."/>
            <person name="Sims D."/>
            <person name="Meincke L."/>
            <person name="Brettin T."/>
            <person name="Detter J.C."/>
            <person name="Han C."/>
            <person name="Larimer F."/>
            <person name="Land M."/>
            <person name="Hauser L."/>
            <person name="Markowitz V."/>
            <person name="Cheng J.-F."/>
            <person name="Hugenholtz P."/>
            <person name="Woyke T."/>
            <person name="Wu D."/>
            <person name="Klenk H.-P."/>
            <person name="Eisen J.A."/>
        </authorList>
    </citation>
    <scope>NUCLEOTIDE SEQUENCE [LARGE SCALE GENOMIC DNA]</scope>
    <source>
        <strain evidence="14">ATCC 700099 / DSM 44233 / CIP 104796 / JCM 9543 / NBRC 105858 / Y-104</strain>
    </source>
</reference>
<keyword evidence="6 12" id="KW-0274">FAD</keyword>
<organism evidence="13 14">
    <name type="scientific">Nakamurella multipartita (strain ATCC 700099 / DSM 44233 / CIP 104796 / JCM 9543 / NBRC 105858 / Y-104)</name>
    <name type="common">Microsphaera multipartita</name>
    <dbReference type="NCBI Taxonomy" id="479431"/>
    <lineage>
        <taxon>Bacteria</taxon>
        <taxon>Bacillati</taxon>
        <taxon>Actinomycetota</taxon>
        <taxon>Actinomycetes</taxon>
        <taxon>Nakamurellales</taxon>
        <taxon>Nakamurellaceae</taxon>
        <taxon>Nakamurella</taxon>
    </lineage>
</organism>
<evidence type="ECO:0000256" key="12">
    <source>
        <dbReference type="RuleBase" id="RU003862"/>
    </source>
</evidence>
<dbReference type="InterPro" id="IPR029041">
    <property type="entry name" value="FAD-linked_oxidoreductase-like"/>
</dbReference>
<dbReference type="OrthoDB" id="9812555at2"/>
<dbReference type="GO" id="GO:0005829">
    <property type="term" value="C:cytosol"/>
    <property type="evidence" value="ECO:0007669"/>
    <property type="project" value="InterPro"/>
</dbReference>
<keyword evidence="7 12" id="KW-0560">Oxidoreductase</keyword>
<dbReference type="GO" id="GO:0009086">
    <property type="term" value="P:methionine biosynthetic process"/>
    <property type="evidence" value="ECO:0007669"/>
    <property type="project" value="UniProtKB-KW"/>
</dbReference>
<proteinExistence type="inferred from homology"/>
<accession>C8XCS7</accession>
<keyword evidence="5 12" id="KW-0285">Flavoprotein</keyword>
<protein>
    <recommendedName>
        <fullName evidence="12">Methylenetetrahydrofolate reductase</fullName>
        <ecNumber evidence="12">1.5.1.54</ecNumber>
    </recommendedName>
</protein>
<dbReference type="InterPro" id="IPR004620">
    <property type="entry name" value="MTHF_reductase_bac"/>
</dbReference>
<evidence type="ECO:0000256" key="2">
    <source>
        <dbReference type="ARBA" id="ARBA00004777"/>
    </source>
</evidence>
<keyword evidence="4" id="KW-0028">Amino-acid biosynthesis</keyword>
<sequence>MPTVPERLATAGPHFSVEFMPPRSDADEDVLWRSVRRLEPLRPAFVAVTYGAGGSRRERTIRVTQRIAEETTLLPVAHLTAVGHSVAELRQIIGSYAAVGVNNILALRGDPPGDPNGEWIAHPQGFEYTGQLVALARSLGSFSVGVAAYPDKHPRSADLASDTRFLVDKINAGADFVITQMLFSAADYERLRERMERAGARVPVLPGIMPVTSHGRLMRIVELSGQRVPEQLADELYAVREDPEAGRAIGMEHAVRMSQDLLDAGAPCLHFYTFNRSKATIEVLSALGMTPAMRR</sequence>
<dbReference type="HOGENOM" id="CLU_025841_0_0_11"/>
<evidence type="ECO:0000256" key="6">
    <source>
        <dbReference type="ARBA" id="ARBA00022827"/>
    </source>
</evidence>
<comment type="catalytic activity">
    <reaction evidence="11">
        <text>(6S)-5-methyl-5,6,7,8-tetrahydrofolate + NAD(+) = (6R)-5,10-methylene-5,6,7,8-tetrahydrofolate + NADH + H(+)</text>
        <dbReference type="Rhea" id="RHEA:19821"/>
        <dbReference type="ChEBI" id="CHEBI:15378"/>
        <dbReference type="ChEBI" id="CHEBI:15636"/>
        <dbReference type="ChEBI" id="CHEBI:18608"/>
        <dbReference type="ChEBI" id="CHEBI:57540"/>
        <dbReference type="ChEBI" id="CHEBI:57945"/>
        <dbReference type="EC" id="1.5.1.54"/>
    </reaction>
    <physiologicalReaction direction="right-to-left" evidence="11">
        <dbReference type="Rhea" id="RHEA:19823"/>
    </physiologicalReaction>
</comment>
<reference evidence="13 14" key="2">
    <citation type="journal article" date="2010" name="Stand. Genomic Sci.">
        <title>Complete genome sequence of Nakamurella multipartita type strain (Y-104).</title>
        <authorList>
            <person name="Tice H."/>
            <person name="Mayilraj S."/>
            <person name="Sims D."/>
            <person name="Lapidus A."/>
            <person name="Nolan M."/>
            <person name="Lucas S."/>
            <person name="Glavina Del Rio T."/>
            <person name="Copeland A."/>
            <person name="Cheng J.F."/>
            <person name="Meincke L."/>
            <person name="Bruce D."/>
            <person name="Goodwin L."/>
            <person name="Pitluck S."/>
            <person name="Ivanova N."/>
            <person name="Mavromatis K."/>
            <person name="Ovchinnikova G."/>
            <person name="Pati A."/>
            <person name="Chen A."/>
            <person name="Palaniappan K."/>
            <person name="Land M."/>
            <person name="Hauser L."/>
            <person name="Chang Y.J."/>
            <person name="Jeffries C.D."/>
            <person name="Detter J.C."/>
            <person name="Brettin T."/>
            <person name="Rohde M."/>
            <person name="Goker M."/>
            <person name="Bristow J."/>
            <person name="Eisen J.A."/>
            <person name="Markowitz V."/>
            <person name="Hugenholtz P."/>
            <person name="Kyrpides N.C."/>
            <person name="Klenk H.P."/>
            <person name="Chen F."/>
        </authorList>
    </citation>
    <scope>NUCLEOTIDE SEQUENCE [LARGE SCALE GENOMIC DNA]</scope>
    <source>
        <strain evidence="14">ATCC 700099 / DSM 44233 / CIP 104796 / JCM 9543 / NBRC 105858 / Y-104</strain>
    </source>
</reference>
<evidence type="ECO:0000256" key="8">
    <source>
        <dbReference type="ARBA" id="ARBA00023027"/>
    </source>
</evidence>
<dbReference type="EMBL" id="CP001737">
    <property type="protein sequence ID" value="ACV79530.1"/>
    <property type="molecule type" value="Genomic_DNA"/>
</dbReference>
<evidence type="ECO:0000313" key="13">
    <source>
        <dbReference type="EMBL" id="ACV79530.1"/>
    </source>
</evidence>
<dbReference type="PANTHER" id="PTHR45754:SF3">
    <property type="entry name" value="METHYLENETETRAHYDROFOLATE REDUCTASE (NADPH)"/>
    <property type="match status" value="1"/>
</dbReference>
<dbReference type="SUPFAM" id="SSF51730">
    <property type="entry name" value="FAD-linked oxidoreductase"/>
    <property type="match status" value="1"/>
</dbReference>
<gene>
    <name evidence="13" type="ordered locus">Namu_3198</name>
</gene>
<keyword evidence="8" id="KW-0520">NAD</keyword>
<dbReference type="GO" id="GO:0106312">
    <property type="term" value="F:methylenetetrahydrofolate reductase (NADH) activity"/>
    <property type="evidence" value="ECO:0007669"/>
    <property type="project" value="UniProtKB-EC"/>
</dbReference>
<evidence type="ECO:0000256" key="4">
    <source>
        <dbReference type="ARBA" id="ARBA00022605"/>
    </source>
</evidence>
<evidence type="ECO:0000256" key="11">
    <source>
        <dbReference type="ARBA" id="ARBA00048628"/>
    </source>
</evidence>
<evidence type="ECO:0000256" key="3">
    <source>
        <dbReference type="ARBA" id="ARBA00006743"/>
    </source>
</evidence>